<dbReference type="EMBL" id="JAAITA010000003">
    <property type="protein sequence ID" value="NSJ85400.1"/>
    <property type="molecule type" value="Genomic_DNA"/>
</dbReference>
<evidence type="ECO:0000313" key="3">
    <source>
        <dbReference type="Proteomes" id="UP000822142"/>
    </source>
</evidence>
<dbReference type="RefSeq" id="WP_173748349.1">
    <property type="nucleotide sequence ID" value="NZ_JAAITA010000003.1"/>
</dbReference>
<evidence type="ECO:0000313" key="2">
    <source>
        <dbReference type="EMBL" id="NSJ85400.1"/>
    </source>
</evidence>
<organism evidence="2 3">
    <name type="scientific">Blautia hansenii</name>
    <name type="common">Ruminococcus hansenii</name>
    <dbReference type="NCBI Taxonomy" id="1322"/>
    <lineage>
        <taxon>Bacteria</taxon>
        <taxon>Bacillati</taxon>
        <taxon>Bacillota</taxon>
        <taxon>Clostridia</taxon>
        <taxon>Lachnospirales</taxon>
        <taxon>Lachnospiraceae</taxon>
        <taxon>Blautia</taxon>
    </lineage>
</organism>
<evidence type="ECO:0000259" key="1">
    <source>
        <dbReference type="Pfam" id="PF02229"/>
    </source>
</evidence>
<sequence>MKEFKYEIKKHIATVSKSNDGQIALEVNLISYNDAPAKVDVRTWNKETGKMYKGITLTHEEAENLGQILLGM</sequence>
<reference evidence="2 3" key="1">
    <citation type="journal article" date="2020" name="Cell Host Microbe">
        <title>Functional and Genomic Variation between Human-Derived Isolates of Lachnospiraceae Reveals Inter- and Intra-Species Diversity.</title>
        <authorList>
            <person name="Sorbara M.T."/>
            <person name="Littmann E.R."/>
            <person name="Fontana E."/>
            <person name="Moody T.U."/>
            <person name="Kohout C.E."/>
            <person name="Gjonbalaj M."/>
            <person name="Eaton V."/>
            <person name="Seok R."/>
            <person name="Leiner I.M."/>
            <person name="Pamer E.G."/>
        </authorList>
    </citation>
    <scope>NUCLEOTIDE SEQUENCE [LARGE SCALE GENOMIC DNA]</scope>
    <source>
        <strain evidence="2 3">MSK.15.26</strain>
    </source>
</reference>
<proteinExistence type="predicted"/>
<dbReference type="InterPro" id="IPR003173">
    <property type="entry name" value="PC4_C"/>
</dbReference>
<name>A0ABX2I8K9_BLAHA</name>
<dbReference type="Gene3D" id="2.30.31.70">
    <property type="match status" value="1"/>
</dbReference>
<dbReference type="Pfam" id="PF02229">
    <property type="entry name" value="PC4"/>
    <property type="match status" value="1"/>
</dbReference>
<dbReference type="Proteomes" id="UP000822142">
    <property type="component" value="Unassembled WGS sequence"/>
</dbReference>
<keyword evidence="3" id="KW-1185">Reference proteome</keyword>
<protein>
    <recommendedName>
        <fullName evidence="1">Transcriptional coactivator p15 (PC4) C-terminal domain-containing protein</fullName>
    </recommendedName>
</protein>
<comment type="caution">
    <text evidence="2">The sequence shown here is derived from an EMBL/GenBank/DDBJ whole genome shotgun (WGS) entry which is preliminary data.</text>
</comment>
<accession>A0ABX2I8K9</accession>
<gene>
    <name evidence="2" type="ORF">G5A70_04230</name>
</gene>
<feature type="domain" description="Transcriptional coactivator p15 (PC4) C-terminal" evidence="1">
    <location>
        <begin position="26"/>
        <end position="66"/>
    </location>
</feature>